<gene>
    <name evidence="2" type="ORF">ACFSJ3_01325</name>
</gene>
<comment type="caution">
    <text evidence="2">The sequence shown here is derived from an EMBL/GenBank/DDBJ whole genome shotgun (WGS) entry which is preliminary data.</text>
</comment>
<protein>
    <recommendedName>
        <fullName evidence="4">DUF4377 domain-containing protein</fullName>
    </recommendedName>
</protein>
<proteinExistence type="predicted"/>
<feature type="signal peptide" evidence="1">
    <location>
        <begin position="1"/>
        <end position="24"/>
    </location>
</feature>
<keyword evidence="1" id="KW-0732">Signal</keyword>
<dbReference type="PROSITE" id="PS51257">
    <property type="entry name" value="PROKAR_LIPOPROTEIN"/>
    <property type="match status" value="1"/>
</dbReference>
<dbReference type="RefSeq" id="WP_345338779.1">
    <property type="nucleotide sequence ID" value="NZ_BAABLI010000007.1"/>
</dbReference>
<name>A0ABW4XGI4_9GAMM</name>
<accession>A0ABW4XGI4</accession>
<dbReference type="Proteomes" id="UP001597380">
    <property type="component" value="Unassembled WGS sequence"/>
</dbReference>
<organism evidence="2 3">
    <name type="scientific">Corallincola platygyrae</name>
    <dbReference type="NCBI Taxonomy" id="1193278"/>
    <lineage>
        <taxon>Bacteria</taxon>
        <taxon>Pseudomonadati</taxon>
        <taxon>Pseudomonadota</taxon>
        <taxon>Gammaproteobacteria</taxon>
        <taxon>Alteromonadales</taxon>
        <taxon>Psychromonadaceae</taxon>
        <taxon>Corallincola</taxon>
    </lineage>
</organism>
<dbReference type="EMBL" id="JBHUHT010000004">
    <property type="protein sequence ID" value="MFD2094612.1"/>
    <property type="molecule type" value="Genomic_DNA"/>
</dbReference>
<evidence type="ECO:0000313" key="2">
    <source>
        <dbReference type="EMBL" id="MFD2094612.1"/>
    </source>
</evidence>
<evidence type="ECO:0000256" key="1">
    <source>
        <dbReference type="SAM" id="SignalP"/>
    </source>
</evidence>
<reference evidence="3" key="1">
    <citation type="journal article" date="2019" name="Int. J. Syst. Evol. Microbiol.">
        <title>The Global Catalogue of Microorganisms (GCM) 10K type strain sequencing project: providing services to taxonomists for standard genome sequencing and annotation.</title>
        <authorList>
            <consortium name="The Broad Institute Genomics Platform"/>
            <consortium name="The Broad Institute Genome Sequencing Center for Infectious Disease"/>
            <person name="Wu L."/>
            <person name="Ma J."/>
        </authorList>
    </citation>
    <scope>NUCLEOTIDE SEQUENCE [LARGE SCALE GENOMIC DNA]</scope>
    <source>
        <strain evidence="3">CGMCC 1.10992</strain>
    </source>
</reference>
<feature type="chain" id="PRO_5046322775" description="DUF4377 domain-containing protein" evidence="1">
    <location>
        <begin position="25"/>
        <end position="106"/>
    </location>
</feature>
<sequence length="106" mass="11744">MRQNRTAKLGLLGFAFAAMSVALVSGCTNEVMVGGPCEYRSWQTEATVANLQDEYVLMQADEDFRYVVDYDMFDGQPSVGDRYKLQLDTITEGTCTPNVVKSVALM</sequence>
<keyword evidence="3" id="KW-1185">Reference proteome</keyword>
<evidence type="ECO:0008006" key="4">
    <source>
        <dbReference type="Google" id="ProtNLM"/>
    </source>
</evidence>
<evidence type="ECO:0000313" key="3">
    <source>
        <dbReference type="Proteomes" id="UP001597380"/>
    </source>
</evidence>